<sequence>MSWPLSRKIQYIKNNYCRLKVLTIYKYMFKHIGKNCLIRKPLFITPEFISIGDGVIIWDNARIEAIHNYGVQSFTPSIIIGNGVSIQQRCHITAADKLSIGENTLISFDVMIQDTDHEYQTLDIPIGDQPLSVKTTEIGPNCFIGCGAKIQAGTVLGNHCVVGANAVVRGVFPDYCVIVGIPARIIKRYDMHTSRWCKADAEGNILNQNL</sequence>
<name>A0ABU6L5Q9_9GAMM</name>
<keyword evidence="1" id="KW-0012">Acyltransferase</keyword>
<comment type="caution">
    <text evidence="1">The sequence shown here is derived from an EMBL/GenBank/DDBJ whole genome shotgun (WGS) entry which is preliminary data.</text>
</comment>
<protein>
    <submittedName>
        <fullName evidence="1">Acyltransferase</fullName>
        <ecNumber evidence="1">2.3.1.-</ecNumber>
    </submittedName>
</protein>
<dbReference type="Gene3D" id="2.160.10.10">
    <property type="entry name" value="Hexapeptide repeat proteins"/>
    <property type="match status" value="1"/>
</dbReference>
<dbReference type="Pfam" id="PF00132">
    <property type="entry name" value="Hexapep"/>
    <property type="match status" value="1"/>
</dbReference>
<keyword evidence="1" id="KW-0808">Transferase</keyword>
<dbReference type="PANTHER" id="PTHR23416">
    <property type="entry name" value="SIALIC ACID SYNTHASE-RELATED"/>
    <property type="match status" value="1"/>
</dbReference>
<proteinExistence type="predicted"/>
<dbReference type="RefSeq" id="WP_327774701.1">
    <property type="nucleotide sequence ID" value="NZ_JAYXUG010000005.1"/>
</dbReference>
<dbReference type="SUPFAM" id="SSF51161">
    <property type="entry name" value="Trimeric LpxA-like enzymes"/>
    <property type="match status" value="1"/>
</dbReference>
<dbReference type="GO" id="GO:0016746">
    <property type="term" value="F:acyltransferase activity"/>
    <property type="evidence" value="ECO:0007669"/>
    <property type="project" value="UniProtKB-KW"/>
</dbReference>
<reference evidence="1 2" key="1">
    <citation type="submission" date="2024-01" db="EMBL/GenBank/DDBJ databases">
        <title>Active colonisers of the gastrointestinal tract of Atlantic salmon farmed in a warm water region.</title>
        <authorList>
            <person name="Bowman J.P."/>
        </authorList>
    </citation>
    <scope>NUCLEOTIDE SEQUENCE [LARGE SCALE GENOMIC DNA]</scope>
    <source>
        <strain evidence="1 2">S3MW1</strain>
    </source>
</reference>
<dbReference type="EMBL" id="JAYXUG010000005">
    <property type="protein sequence ID" value="MEC6831859.1"/>
    <property type="molecule type" value="Genomic_DNA"/>
</dbReference>
<accession>A0ABU6L5Q9</accession>
<gene>
    <name evidence="1" type="ORF">VXS06_08805</name>
</gene>
<keyword evidence="2" id="KW-1185">Reference proteome</keyword>
<dbReference type="EC" id="2.3.1.-" evidence="1"/>
<dbReference type="InterPro" id="IPR051159">
    <property type="entry name" value="Hexapeptide_acetyltransf"/>
</dbReference>
<dbReference type="InterPro" id="IPR001451">
    <property type="entry name" value="Hexapep"/>
</dbReference>
<dbReference type="InterPro" id="IPR011004">
    <property type="entry name" value="Trimer_LpxA-like_sf"/>
</dbReference>
<evidence type="ECO:0000313" key="2">
    <source>
        <dbReference type="Proteomes" id="UP001306119"/>
    </source>
</evidence>
<evidence type="ECO:0000313" key="1">
    <source>
        <dbReference type="EMBL" id="MEC6831859.1"/>
    </source>
</evidence>
<organism evidence="1 2">
    <name type="scientific">Photobacterium toruni</name>
    <dbReference type="NCBI Taxonomy" id="1935446"/>
    <lineage>
        <taxon>Bacteria</taxon>
        <taxon>Pseudomonadati</taxon>
        <taxon>Pseudomonadota</taxon>
        <taxon>Gammaproteobacteria</taxon>
        <taxon>Vibrionales</taxon>
        <taxon>Vibrionaceae</taxon>
        <taxon>Photobacterium</taxon>
    </lineage>
</organism>
<dbReference type="Proteomes" id="UP001306119">
    <property type="component" value="Unassembled WGS sequence"/>
</dbReference>
<dbReference type="CDD" id="cd04647">
    <property type="entry name" value="LbH_MAT_like"/>
    <property type="match status" value="1"/>
</dbReference>